<proteinExistence type="predicted"/>
<dbReference type="AlphaFoldDB" id="A0AAE1DL43"/>
<reference evidence="1" key="1">
    <citation type="journal article" date="2023" name="G3 (Bethesda)">
        <title>A reference genome for the long-term kleptoplast-retaining sea slug Elysia crispata morphotype clarki.</title>
        <authorList>
            <person name="Eastman K.E."/>
            <person name="Pendleton A.L."/>
            <person name="Shaikh M.A."/>
            <person name="Suttiyut T."/>
            <person name="Ogas R."/>
            <person name="Tomko P."/>
            <person name="Gavelis G."/>
            <person name="Widhalm J.R."/>
            <person name="Wisecaver J.H."/>
        </authorList>
    </citation>
    <scope>NUCLEOTIDE SEQUENCE</scope>
    <source>
        <strain evidence="1">ECLA1</strain>
    </source>
</reference>
<sequence length="85" mass="9442">MFRIYCISKHKLDYVRNNRLLADLGSRNVLVVSLTVNPVEGNHFTKVNSTLEVEVEITGLRAGHPKLLPISPALTLALLSLYQVA</sequence>
<dbReference type="Proteomes" id="UP001283361">
    <property type="component" value="Unassembled WGS sequence"/>
</dbReference>
<gene>
    <name evidence="1" type="ORF">RRG08_019628</name>
</gene>
<evidence type="ECO:0000313" key="1">
    <source>
        <dbReference type="EMBL" id="KAK3774764.1"/>
    </source>
</evidence>
<comment type="caution">
    <text evidence="1">The sequence shown here is derived from an EMBL/GenBank/DDBJ whole genome shotgun (WGS) entry which is preliminary data.</text>
</comment>
<protein>
    <submittedName>
        <fullName evidence="1">Uncharacterized protein</fullName>
    </submittedName>
</protein>
<accession>A0AAE1DL43</accession>
<keyword evidence="2" id="KW-1185">Reference proteome</keyword>
<name>A0AAE1DL43_9GAST</name>
<dbReference type="EMBL" id="JAWDGP010003388">
    <property type="protein sequence ID" value="KAK3774764.1"/>
    <property type="molecule type" value="Genomic_DNA"/>
</dbReference>
<organism evidence="1 2">
    <name type="scientific">Elysia crispata</name>
    <name type="common">lettuce slug</name>
    <dbReference type="NCBI Taxonomy" id="231223"/>
    <lineage>
        <taxon>Eukaryota</taxon>
        <taxon>Metazoa</taxon>
        <taxon>Spiralia</taxon>
        <taxon>Lophotrochozoa</taxon>
        <taxon>Mollusca</taxon>
        <taxon>Gastropoda</taxon>
        <taxon>Heterobranchia</taxon>
        <taxon>Euthyneura</taxon>
        <taxon>Panpulmonata</taxon>
        <taxon>Sacoglossa</taxon>
        <taxon>Placobranchoidea</taxon>
        <taxon>Plakobranchidae</taxon>
        <taxon>Elysia</taxon>
    </lineage>
</organism>
<evidence type="ECO:0000313" key="2">
    <source>
        <dbReference type="Proteomes" id="UP001283361"/>
    </source>
</evidence>